<dbReference type="STRING" id="1618356.UU93_C0003G0053"/>
<dbReference type="EMBL" id="LCCN01000003">
    <property type="protein sequence ID" value="KKS33045.1"/>
    <property type="molecule type" value="Genomic_DNA"/>
</dbReference>
<reference evidence="1 2" key="1">
    <citation type="journal article" date="2015" name="Nature">
        <title>rRNA introns, odd ribosomes, and small enigmatic genomes across a large radiation of phyla.</title>
        <authorList>
            <person name="Brown C.T."/>
            <person name="Hug L.A."/>
            <person name="Thomas B.C."/>
            <person name="Sharon I."/>
            <person name="Castelle C.J."/>
            <person name="Singh A."/>
            <person name="Wilkins M.J."/>
            <person name="Williams K.H."/>
            <person name="Banfield J.F."/>
        </authorList>
    </citation>
    <scope>NUCLEOTIDE SEQUENCE [LARGE SCALE GENOMIC DNA]</scope>
</reference>
<protein>
    <submittedName>
        <fullName evidence="1">Uncharacterized protein</fullName>
    </submittedName>
</protein>
<sequence>MISLKLHHINKQLYDALLKKSRIYGWSLEKTTKYLLRKQIGITMMGRESIALRQIL</sequence>
<evidence type="ECO:0000313" key="1">
    <source>
        <dbReference type="EMBL" id="KKS33045.1"/>
    </source>
</evidence>
<organism evidence="1 2">
    <name type="scientific">Candidatus Amesbacteria bacterium GW2011_GWA2_42_12</name>
    <dbReference type="NCBI Taxonomy" id="1618356"/>
    <lineage>
        <taxon>Bacteria</taxon>
        <taxon>Candidatus Amesiibacteriota</taxon>
    </lineage>
</organism>
<name>A0A0G0Y8L5_9BACT</name>
<dbReference type="AlphaFoldDB" id="A0A0G0Y8L5"/>
<accession>A0A0G0Y8L5</accession>
<gene>
    <name evidence="1" type="ORF">UU93_C0003G0053</name>
</gene>
<proteinExistence type="predicted"/>
<dbReference type="Proteomes" id="UP000034160">
    <property type="component" value="Unassembled WGS sequence"/>
</dbReference>
<comment type="caution">
    <text evidence="1">The sequence shown here is derived from an EMBL/GenBank/DDBJ whole genome shotgun (WGS) entry which is preliminary data.</text>
</comment>
<evidence type="ECO:0000313" key="2">
    <source>
        <dbReference type="Proteomes" id="UP000034160"/>
    </source>
</evidence>